<keyword evidence="2" id="KW-1185">Reference proteome</keyword>
<protein>
    <recommendedName>
        <fullName evidence="3">Phage protein</fullName>
    </recommendedName>
</protein>
<dbReference type="HOGENOM" id="CLU_1792982_0_0_9"/>
<accession>K8EHZ9</accession>
<dbReference type="Pfam" id="PF12363">
    <property type="entry name" value="Phage_TAC_12"/>
    <property type="match status" value="1"/>
</dbReference>
<gene>
    <name evidence="1" type="ORF">BN424_2002</name>
</gene>
<sequence length="144" mass="16433">MFTIDINEKAYEVKGNLRFARDIETYLSTKKDGINQLNGLALLYMGLQSDSINALLNFLYYGIKTSERPSMDQIETALDKLLEQDEEALDVLFLKAVGVMELSGFFAKTRKTVMENLKKEASNKELVKQMEQKRKKAISLLSKL</sequence>
<dbReference type="EMBL" id="HE999757">
    <property type="protein sequence ID" value="CCO11443.2"/>
    <property type="molecule type" value="Genomic_DNA"/>
</dbReference>
<dbReference type="STRING" id="1234679.BN424_2002"/>
<dbReference type="OrthoDB" id="2157545at2"/>
<dbReference type="AlphaFoldDB" id="K8EHZ9"/>
<proteinExistence type="predicted"/>
<dbReference type="RefSeq" id="WP_010052967.1">
    <property type="nucleotide sequence ID" value="NC_019425.2"/>
</dbReference>
<evidence type="ECO:0008006" key="3">
    <source>
        <dbReference type="Google" id="ProtNLM"/>
    </source>
</evidence>
<name>K8EHZ9_CARML</name>
<dbReference type="Proteomes" id="UP000000212">
    <property type="component" value="Chromosome"/>
</dbReference>
<organism evidence="1 2">
    <name type="scientific">Carnobacterium maltaromaticum LMA28</name>
    <dbReference type="NCBI Taxonomy" id="1234679"/>
    <lineage>
        <taxon>Bacteria</taxon>
        <taxon>Bacillati</taxon>
        <taxon>Bacillota</taxon>
        <taxon>Bacilli</taxon>
        <taxon>Lactobacillales</taxon>
        <taxon>Carnobacteriaceae</taxon>
        <taxon>Carnobacterium</taxon>
    </lineage>
</organism>
<dbReference type="InterPro" id="IPR024410">
    <property type="entry name" value="Phage_TAC_12"/>
</dbReference>
<dbReference type="GeneID" id="83605739"/>
<reference evidence="2" key="1">
    <citation type="journal article" date="2013" name="Genome Announc.">
        <title>Complete Chromosome Sequence of Carnobacterium maltaromaticum LMA 28.</title>
        <authorList>
            <person name="Cailliez-Grimal C."/>
            <person name="Chaillou S."/>
            <person name="Anba-Mondoloni J."/>
            <person name="Loux V."/>
            <person name="Afzal M.I."/>
            <person name="Rahman A."/>
            <person name="Kergourlay G."/>
            <person name="Champomier-Verges M.C."/>
            <person name="Zagorec M."/>
            <person name="Dalgaard P."/>
            <person name="Leisner J.J."/>
            <person name="Prevost H."/>
            <person name="Revol-Junelles A.M."/>
            <person name="Borges F."/>
        </authorList>
    </citation>
    <scope>NUCLEOTIDE SEQUENCE</scope>
    <source>
        <strain evidence="2">LMA28</strain>
    </source>
</reference>
<evidence type="ECO:0000313" key="1">
    <source>
        <dbReference type="EMBL" id="CCO11443.2"/>
    </source>
</evidence>
<evidence type="ECO:0000313" key="2">
    <source>
        <dbReference type="Proteomes" id="UP000000212"/>
    </source>
</evidence>
<dbReference type="KEGG" id="cml:BN424_2002"/>